<accession>A0A3N0XCI4</accession>
<dbReference type="EMBL" id="RJVU01080398">
    <property type="protein sequence ID" value="ROI15053.1"/>
    <property type="molecule type" value="Genomic_DNA"/>
</dbReference>
<dbReference type="AlphaFoldDB" id="A0A3N0XCI4"/>
<dbReference type="Proteomes" id="UP000281406">
    <property type="component" value="Unassembled WGS sequence"/>
</dbReference>
<reference evidence="1 2" key="1">
    <citation type="submission" date="2018-10" db="EMBL/GenBank/DDBJ databases">
        <title>Genome assembly for a Yunnan-Guizhou Plateau 3E fish, Anabarilius grahami (Regan), and its evolutionary and genetic applications.</title>
        <authorList>
            <person name="Jiang W."/>
        </authorList>
    </citation>
    <scope>NUCLEOTIDE SEQUENCE [LARGE SCALE GENOMIC DNA]</scope>
    <source>
        <strain evidence="1">AG-KIZ</strain>
        <tissue evidence="1">Muscle</tissue>
    </source>
</reference>
<sequence>MAAACTCPLSLQDPMVSHLSILGFGGVLARAPFAADMCPQCALLLSPHWCKLHSRYLPDSQSGIPSRKCGLVGRPRVFRVPFGTGPLASDKLIHFVSQHKAQFEGKAPVVHDLTSYHDRTTDSSGHQDIILPFMHFSLSS</sequence>
<protein>
    <submittedName>
        <fullName evidence="1">Uncharacterized protein</fullName>
    </submittedName>
</protein>
<gene>
    <name evidence="1" type="ORF">DPX16_15494</name>
</gene>
<proteinExistence type="predicted"/>
<name>A0A3N0XCI4_ANAGA</name>
<evidence type="ECO:0000313" key="1">
    <source>
        <dbReference type="EMBL" id="ROI15053.1"/>
    </source>
</evidence>
<keyword evidence="2" id="KW-1185">Reference proteome</keyword>
<evidence type="ECO:0000313" key="2">
    <source>
        <dbReference type="Proteomes" id="UP000281406"/>
    </source>
</evidence>
<comment type="caution">
    <text evidence="1">The sequence shown here is derived from an EMBL/GenBank/DDBJ whole genome shotgun (WGS) entry which is preliminary data.</text>
</comment>
<organism evidence="1 2">
    <name type="scientific">Anabarilius grahami</name>
    <name type="common">Kanglang fish</name>
    <name type="synonym">Barilius grahami</name>
    <dbReference type="NCBI Taxonomy" id="495550"/>
    <lineage>
        <taxon>Eukaryota</taxon>
        <taxon>Metazoa</taxon>
        <taxon>Chordata</taxon>
        <taxon>Craniata</taxon>
        <taxon>Vertebrata</taxon>
        <taxon>Euteleostomi</taxon>
        <taxon>Actinopterygii</taxon>
        <taxon>Neopterygii</taxon>
        <taxon>Teleostei</taxon>
        <taxon>Ostariophysi</taxon>
        <taxon>Cypriniformes</taxon>
        <taxon>Xenocyprididae</taxon>
        <taxon>Xenocypridinae</taxon>
        <taxon>Xenocypridinae incertae sedis</taxon>
        <taxon>Anabarilius</taxon>
    </lineage>
</organism>